<dbReference type="EMBL" id="BPRE01000001">
    <property type="protein sequence ID" value="GJE73437.1"/>
    <property type="molecule type" value="Genomic_DNA"/>
</dbReference>
<reference evidence="2" key="1">
    <citation type="journal article" date="2021" name="Front. Microbiol.">
        <title>Comprehensive Comparative Genomics and Phenotyping of Methylobacterium Species.</title>
        <authorList>
            <person name="Alessa O."/>
            <person name="Ogura Y."/>
            <person name="Fujitani Y."/>
            <person name="Takami H."/>
            <person name="Hayashi T."/>
            <person name="Sahin N."/>
            <person name="Tani A."/>
        </authorList>
    </citation>
    <scope>NUCLEOTIDE SEQUENCE</scope>
    <source>
        <strain evidence="2">DSM 14458</strain>
    </source>
</reference>
<evidence type="ECO:0000313" key="3">
    <source>
        <dbReference type="Proteomes" id="UP001055093"/>
    </source>
</evidence>
<organism evidence="2 3">
    <name type="scientific">Methylorubrum suomiense</name>
    <dbReference type="NCBI Taxonomy" id="144191"/>
    <lineage>
        <taxon>Bacteria</taxon>
        <taxon>Pseudomonadati</taxon>
        <taxon>Pseudomonadota</taxon>
        <taxon>Alphaproteobacteria</taxon>
        <taxon>Hyphomicrobiales</taxon>
        <taxon>Methylobacteriaceae</taxon>
        <taxon>Methylorubrum</taxon>
    </lineage>
</organism>
<evidence type="ECO:0000313" key="1">
    <source>
        <dbReference type="EMBL" id="GJE73437.1"/>
    </source>
</evidence>
<gene>
    <name evidence="1" type="ORF">BGCPKDLD_0001</name>
    <name evidence="2" type="ORF">BGCPKDLD_3732</name>
</gene>
<comment type="caution">
    <text evidence="2">The sequence shown here is derived from an EMBL/GenBank/DDBJ whole genome shotgun (WGS) entry which is preliminary data.</text>
</comment>
<evidence type="ECO:0000313" key="2">
    <source>
        <dbReference type="EMBL" id="GJE77131.1"/>
    </source>
</evidence>
<dbReference type="EMBL" id="BPRE01000013">
    <property type="protein sequence ID" value="GJE77131.1"/>
    <property type="molecule type" value="Genomic_DNA"/>
</dbReference>
<sequence>MFGNGVWTYMMLPTTSGEPSWPRSTPVEKVQATWRFLTLPALIWSSLE</sequence>
<keyword evidence="3" id="KW-1185">Reference proteome</keyword>
<protein>
    <recommendedName>
        <fullName evidence="4">Transposase</fullName>
    </recommendedName>
</protein>
<name>A0ABQ4UXQ4_9HYPH</name>
<accession>A0ABQ4UXQ4</accession>
<reference evidence="2" key="2">
    <citation type="submission" date="2021-08" db="EMBL/GenBank/DDBJ databases">
        <authorList>
            <person name="Tani A."/>
            <person name="Ola A."/>
            <person name="Ogura Y."/>
            <person name="Katsura K."/>
            <person name="Hayashi T."/>
        </authorList>
    </citation>
    <scope>NUCLEOTIDE SEQUENCE</scope>
    <source>
        <strain evidence="2">DSM 14458</strain>
    </source>
</reference>
<evidence type="ECO:0008006" key="4">
    <source>
        <dbReference type="Google" id="ProtNLM"/>
    </source>
</evidence>
<dbReference type="Proteomes" id="UP001055093">
    <property type="component" value="Unassembled WGS sequence"/>
</dbReference>
<proteinExistence type="predicted"/>